<protein>
    <submittedName>
        <fullName evidence="3">Histidine kinase</fullName>
    </submittedName>
</protein>
<keyword evidence="1" id="KW-0812">Transmembrane</keyword>
<name>A0ABX1RY98_9FLAO</name>
<feature type="transmembrane region" description="Helical" evidence="1">
    <location>
        <begin position="345"/>
        <end position="369"/>
    </location>
</feature>
<dbReference type="EMBL" id="JABBHF010000007">
    <property type="protein sequence ID" value="NMH88547.1"/>
    <property type="molecule type" value="Genomic_DNA"/>
</dbReference>
<dbReference type="Gene3D" id="3.30.565.10">
    <property type="entry name" value="Histidine kinase-like ATPase, C-terminal domain"/>
    <property type="match status" value="1"/>
</dbReference>
<dbReference type="SUPFAM" id="SSF55874">
    <property type="entry name" value="ATPase domain of HSP90 chaperone/DNA topoisomerase II/histidine kinase"/>
    <property type="match status" value="1"/>
</dbReference>
<evidence type="ECO:0000313" key="3">
    <source>
        <dbReference type="EMBL" id="NMH88547.1"/>
    </source>
</evidence>
<reference evidence="3 4" key="1">
    <citation type="submission" date="2020-04" db="EMBL/GenBank/DDBJ databases">
        <title>A Flavivirga sp. nov.</title>
        <authorList>
            <person name="Sun X."/>
        </authorList>
    </citation>
    <scope>NUCLEOTIDE SEQUENCE [LARGE SCALE GENOMIC DNA]</scope>
    <source>
        <strain evidence="3 4">Y03</strain>
    </source>
</reference>
<dbReference type="GO" id="GO:0016301">
    <property type="term" value="F:kinase activity"/>
    <property type="evidence" value="ECO:0007669"/>
    <property type="project" value="UniProtKB-KW"/>
</dbReference>
<dbReference type="PANTHER" id="PTHR34220:SF7">
    <property type="entry name" value="SENSOR HISTIDINE KINASE YPDA"/>
    <property type="match status" value="1"/>
</dbReference>
<evidence type="ECO:0000259" key="2">
    <source>
        <dbReference type="Pfam" id="PF06580"/>
    </source>
</evidence>
<evidence type="ECO:0000256" key="1">
    <source>
        <dbReference type="SAM" id="Phobius"/>
    </source>
</evidence>
<dbReference type="RefSeq" id="WP_169674545.1">
    <property type="nucleotide sequence ID" value="NZ_JABBHF010000007.1"/>
</dbReference>
<dbReference type="Proteomes" id="UP000746690">
    <property type="component" value="Unassembled WGS sequence"/>
</dbReference>
<feature type="transmembrane region" description="Helical" evidence="1">
    <location>
        <begin position="283"/>
        <end position="303"/>
    </location>
</feature>
<dbReference type="Pfam" id="PF06580">
    <property type="entry name" value="His_kinase"/>
    <property type="match status" value="1"/>
</dbReference>
<keyword evidence="1" id="KW-0472">Membrane</keyword>
<keyword evidence="4" id="KW-1185">Reference proteome</keyword>
<dbReference type="InterPro" id="IPR036890">
    <property type="entry name" value="HATPase_C_sf"/>
</dbReference>
<sequence length="648" mass="75023">MKKIILLTLILLCIPVIVLRDSYNKKNNYSNLPKDEKWEYVKERILPKNKLFFNGELRIHKFSGPILYKLYNATSEDSLALENLIEELKPLLPNKEINYFKRYTGMSLGDPFLINEKDSIDINGYNFEHLKKYTIRLFFGSKNPSMRIDSSRSNFIHEKPGFSHITYGKNIESGVAFSENHYSFDETMSIEERQKMLEPFFIRTIACASFFELKSKKIVNSQKSILNDKETVFIDYEFSDLDKFLLQKLYSPTLLEEIKAYMNNAYPWKYTSNYFDKDKTRIIAIWICSILAVTLFSLSFGIFYRKKYKYLYLSYFAPILMGVTCLFNVLYVYGYIIEPALLTDVTIYVVLSIILITIASMAAFCLMLFDKYVIKDSMPFTLQLILKMCFTFLIFIIPVVIVFIAENKYGNWFMRINPFIAASFVFTLIRGVLLYLDYFSDSLIKQKDVELSKLKEVNAQAEVKLLQSQINPHFLYNSLNSIATLASTDTAKTEKMALSLSDLFKYTINRKGKKESSISDEVQMVKNYLEVEQIRFGDRLNFDIEVDRGLERIKIPMFLIQPLIENAVKHGISKIEEEGVIKLIISKSRSGVAITVIDNGPQFPDGLVSGHGLQTVYDLLRLSYGDNALLSWENTPEKRIMITINNIA</sequence>
<organism evidence="3 4">
    <name type="scientific">Flavivirga algicola</name>
    <dbReference type="NCBI Taxonomy" id="2729136"/>
    <lineage>
        <taxon>Bacteria</taxon>
        <taxon>Pseudomonadati</taxon>
        <taxon>Bacteroidota</taxon>
        <taxon>Flavobacteriia</taxon>
        <taxon>Flavobacteriales</taxon>
        <taxon>Flavobacteriaceae</taxon>
        <taxon>Flavivirga</taxon>
    </lineage>
</organism>
<proteinExistence type="predicted"/>
<dbReference type="PANTHER" id="PTHR34220">
    <property type="entry name" value="SENSOR HISTIDINE KINASE YPDA"/>
    <property type="match status" value="1"/>
</dbReference>
<accession>A0ABX1RY98</accession>
<feature type="transmembrane region" description="Helical" evidence="1">
    <location>
        <begin position="416"/>
        <end position="436"/>
    </location>
</feature>
<gene>
    <name evidence="3" type="ORF">HHX25_13625</name>
</gene>
<keyword evidence="3" id="KW-0808">Transferase</keyword>
<feature type="transmembrane region" description="Helical" evidence="1">
    <location>
        <begin position="381"/>
        <end position="404"/>
    </location>
</feature>
<keyword evidence="3" id="KW-0418">Kinase</keyword>
<comment type="caution">
    <text evidence="3">The sequence shown here is derived from an EMBL/GenBank/DDBJ whole genome shotgun (WGS) entry which is preliminary data.</text>
</comment>
<feature type="domain" description="Signal transduction histidine kinase internal region" evidence="2">
    <location>
        <begin position="461"/>
        <end position="540"/>
    </location>
</feature>
<evidence type="ECO:0000313" key="4">
    <source>
        <dbReference type="Proteomes" id="UP000746690"/>
    </source>
</evidence>
<dbReference type="InterPro" id="IPR010559">
    <property type="entry name" value="Sig_transdc_His_kin_internal"/>
</dbReference>
<dbReference type="InterPro" id="IPR050640">
    <property type="entry name" value="Bact_2-comp_sensor_kinase"/>
</dbReference>
<feature type="transmembrane region" description="Helical" evidence="1">
    <location>
        <begin position="310"/>
        <end position="333"/>
    </location>
</feature>
<keyword evidence="1" id="KW-1133">Transmembrane helix</keyword>